<comment type="caution">
    <text evidence="2">The sequence shown here is derived from an EMBL/GenBank/DDBJ whole genome shotgun (WGS) entry which is preliminary data.</text>
</comment>
<feature type="region of interest" description="Disordered" evidence="1">
    <location>
        <begin position="132"/>
        <end position="182"/>
    </location>
</feature>
<evidence type="ECO:0000256" key="1">
    <source>
        <dbReference type="SAM" id="MobiDB-lite"/>
    </source>
</evidence>
<dbReference type="Proteomes" id="UP000285405">
    <property type="component" value="Unassembled WGS sequence"/>
</dbReference>
<reference evidence="2 3" key="1">
    <citation type="journal article" date="2018" name="BMC Genomics">
        <title>Comparative genome analyses reveal sequence features reflecting distinct modes of host-adaptation between dicot and monocot powdery mildew.</title>
        <authorList>
            <person name="Wu Y."/>
            <person name="Ma X."/>
            <person name="Pan Z."/>
            <person name="Kale S.D."/>
            <person name="Song Y."/>
            <person name="King H."/>
            <person name="Zhang Q."/>
            <person name="Presley C."/>
            <person name="Deng X."/>
            <person name="Wei C.I."/>
            <person name="Xiao S."/>
        </authorList>
    </citation>
    <scope>NUCLEOTIDE SEQUENCE [LARGE SCALE GENOMIC DNA]</scope>
    <source>
        <strain evidence="2">UCSC1</strain>
    </source>
</reference>
<dbReference type="EMBL" id="MCBR01019812">
    <property type="protein sequence ID" value="RKF56269.1"/>
    <property type="molecule type" value="Genomic_DNA"/>
</dbReference>
<dbReference type="OrthoDB" id="4368291at2759"/>
<name>A0A420HFX0_9PEZI</name>
<proteinExistence type="predicted"/>
<evidence type="ECO:0000313" key="2">
    <source>
        <dbReference type="EMBL" id="RKF56269.1"/>
    </source>
</evidence>
<gene>
    <name evidence="2" type="ORF">GcC1_198032</name>
</gene>
<evidence type="ECO:0000313" key="3">
    <source>
        <dbReference type="Proteomes" id="UP000285405"/>
    </source>
</evidence>
<accession>A0A420HFX0</accession>
<feature type="compositionally biased region" description="Basic and acidic residues" evidence="1">
    <location>
        <begin position="145"/>
        <end position="154"/>
    </location>
</feature>
<feature type="compositionally biased region" description="Basic and acidic residues" evidence="1">
    <location>
        <begin position="164"/>
        <end position="173"/>
    </location>
</feature>
<sequence>MTTVPKSNYIINLDLYGKDTDINNEELLTKPKINGCIIWVIKIWQNNEYRDEALIEAFQEDFAEWTTQEFDVADRLLLRDLWDYLRKKSVFIDSKAGVKYAKQLETVLTQETGHNLTEQKIENVTKRGAFNSRFDLKNENSPQSPEKKTEKQDEQIPVISDMLPSKDRMEATRRVSPTRIRS</sequence>
<dbReference type="AlphaFoldDB" id="A0A420HFX0"/>
<protein>
    <submittedName>
        <fullName evidence="2">Uncharacterized protein</fullName>
    </submittedName>
</protein>
<organism evidence="2 3">
    <name type="scientific">Golovinomyces cichoracearum</name>
    <dbReference type="NCBI Taxonomy" id="62708"/>
    <lineage>
        <taxon>Eukaryota</taxon>
        <taxon>Fungi</taxon>
        <taxon>Dikarya</taxon>
        <taxon>Ascomycota</taxon>
        <taxon>Pezizomycotina</taxon>
        <taxon>Leotiomycetes</taxon>
        <taxon>Erysiphales</taxon>
        <taxon>Erysiphaceae</taxon>
        <taxon>Golovinomyces</taxon>
    </lineage>
</organism>